<evidence type="ECO:0000256" key="1">
    <source>
        <dbReference type="SAM" id="MobiDB-lite"/>
    </source>
</evidence>
<gene>
    <name evidence="2" type="ORF">Pmani_026006</name>
</gene>
<reference evidence="2" key="1">
    <citation type="submission" date="2023-11" db="EMBL/GenBank/DDBJ databases">
        <title>Genome assemblies of two species of porcelain crab, Petrolisthes cinctipes and Petrolisthes manimaculis (Anomura: Porcellanidae).</title>
        <authorList>
            <person name="Angst P."/>
        </authorList>
    </citation>
    <scope>NUCLEOTIDE SEQUENCE</scope>
    <source>
        <strain evidence="2">PB745_02</strain>
        <tissue evidence="2">Gill</tissue>
    </source>
</reference>
<comment type="caution">
    <text evidence="2">The sequence shown here is derived from an EMBL/GenBank/DDBJ whole genome shotgun (WGS) entry which is preliminary data.</text>
</comment>
<evidence type="ECO:0000313" key="3">
    <source>
        <dbReference type="Proteomes" id="UP001292094"/>
    </source>
</evidence>
<accession>A0AAE1TX38</accession>
<sequence length="95" mass="10797">MGCGGEEIEMRGRGEEIEMGGGGEEIEMGGRGEEREEEKEEDVGKGPSEMNCWCWWVTGRVVCMGSLYMEVAAMPRHQHFALERKERMNKVAENR</sequence>
<dbReference type="Proteomes" id="UP001292094">
    <property type="component" value="Unassembled WGS sequence"/>
</dbReference>
<protein>
    <submittedName>
        <fullName evidence="2">Uncharacterized protein</fullName>
    </submittedName>
</protein>
<dbReference type="EMBL" id="JAWZYT010002815">
    <property type="protein sequence ID" value="KAK4301893.1"/>
    <property type="molecule type" value="Genomic_DNA"/>
</dbReference>
<name>A0AAE1TX38_9EUCA</name>
<feature type="region of interest" description="Disordered" evidence="1">
    <location>
        <begin position="1"/>
        <end position="47"/>
    </location>
</feature>
<proteinExistence type="predicted"/>
<dbReference type="AlphaFoldDB" id="A0AAE1TX38"/>
<evidence type="ECO:0000313" key="2">
    <source>
        <dbReference type="EMBL" id="KAK4301893.1"/>
    </source>
</evidence>
<keyword evidence="3" id="KW-1185">Reference proteome</keyword>
<organism evidence="2 3">
    <name type="scientific">Petrolisthes manimaculis</name>
    <dbReference type="NCBI Taxonomy" id="1843537"/>
    <lineage>
        <taxon>Eukaryota</taxon>
        <taxon>Metazoa</taxon>
        <taxon>Ecdysozoa</taxon>
        <taxon>Arthropoda</taxon>
        <taxon>Crustacea</taxon>
        <taxon>Multicrustacea</taxon>
        <taxon>Malacostraca</taxon>
        <taxon>Eumalacostraca</taxon>
        <taxon>Eucarida</taxon>
        <taxon>Decapoda</taxon>
        <taxon>Pleocyemata</taxon>
        <taxon>Anomura</taxon>
        <taxon>Galatheoidea</taxon>
        <taxon>Porcellanidae</taxon>
        <taxon>Petrolisthes</taxon>
    </lineage>
</organism>